<comment type="similarity">
    <text evidence="7">Belongs to the class I-like SAM-binding methyltransferase superfamily. rRNA adenine N(6)-methyltransferase family. RsmA subfamily.</text>
</comment>
<feature type="binding site" evidence="7 8">
    <location>
        <position position="106"/>
    </location>
    <ligand>
        <name>S-adenosyl-L-methionine</name>
        <dbReference type="ChEBI" id="CHEBI:59789"/>
    </ligand>
</feature>
<evidence type="ECO:0000259" key="9">
    <source>
        <dbReference type="SMART" id="SM00650"/>
    </source>
</evidence>
<feature type="binding site" evidence="7 8">
    <location>
        <position position="13"/>
    </location>
    <ligand>
        <name>S-adenosyl-L-methionine</name>
        <dbReference type="ChEBI" id="CHEBI:59789"/>
    </ligand>
</feature>
<keyword evidence="4 7" id="KW-0808">Transferase</keyword>
<comment type="catalytic activity">
    <reaction evidence="7">
        <text>adenosine(1518)/adenosine(1519) in 16S rRNA + 4 S-adenosyl-L-methionine = N(6)-dimethyladenosine(1518)/N(6)-dimethyladenosine(1519) in 16S rRNA + 4 S-adenosyl-L-homocysteine + 4 H(+)</text>
        <dbReference type="Rhea" id="RHEA:19609"/>
        <dbReference type="Rhea" id="RHEA-COMP:10232"/>
        <dbReference type="Rhea" id="RHEA-COMP:10233"/>
        <dbReference type="ChEBI" id="CHEBI:15378"/>
        <dbReference type="ChEBI" id="CHEBI:57856"/>
        <dbReference type="ChEBI" id="CHEBI:59789"/>
        <dbReference type="ChEBI" id="CHEBI:74411"/>
        <dbReference type="ChEBI" id="CHEBI:74493"/>
        <dbReference type="EC" id="2.1.1.182"/>
    </reaction>
</comment>
<feature type="binding site" evidence="7 8">
    <location>
        <position position="41"/>
    </location>
    <ligand>
        <name>S-adenosyl-L-methionine</name>
        <dbReference type="ChEBI" id="CHEBI:59789"/>
    </ligand>
</feature>
<dbReference type="NCBIfam" id="TIGR00755">
    <property type="entry name" value="ksgA"/>
    <property type="match status" value="1"/>
</dbReference>
<protein>
    <recommendedName>
        <fullName evidence="7">Ribosomal RNA small subunit methyltransferase A</fullName>
        <ecNumber evidence="7">2.1.1.182</ecNumber>
    </recommendedName>
    <alternativeName>
        <fullName evidence="7">16S rRNA (adenine(1518)-N(6)/adenine(1519)-N(6))-dimethyltransferase</fullName>
    </alternativeName>
    <alternativeName>
        <fullName evidence="7">16S rRNA dimethyladenosine transferase</fullName>
    </alternativeName>
    <alternativeName>
        <fullName evidence="7">16S rRNA dimethylase</fullName>
    </alternativeName>
    <alternativeName>
        <fullName evidence="7">S-adenosylmethionine-6-N', N'-adenosyl(rRNA) dimethyltransferase</fullName>
    </alternativeName>
</protein>
<gene>
    <name evidence="7 10" type="primary">rsmA</name>
    <name evidence="7" type="synonym">ksgA</name>
    <name evidence="10" type="ORF">HUW48_07515</name>
</gene>
<dbReference type="PROSITE" id="PS51689">
    <property type="entry name" value="SAM_RNA_A_N6_MT"/>
    <property type="match status" value="1"/>
</dbReference>
<keyword evidence="11" id="KW-1185">Reference proteome</keyword>
<feature type="binding site" evidence="8">
    <location>
        <position position="63"/>
    </location>
    <ligand>
        <name>S-adenosyl-L-methionine</name>
        <dbReference type="ChEBI" id="CHEBI:59789"/>
    </ligand>
</feature>
<evidence type="ECO:0000256" key="5">
    <source>
        <dbReference type="ARBA" id="ARBA00022691"/>
    </source>
</evidence>
<accession>A0A7L7L6A7</accession>
<proteinExistence type="inferred from homology"/>
<dbReference type="KEGG" id="add:HUW48_07515"/>
<dbReference type="Pfam" id="PF00398">
    <property type="entry name" value="RrnaAD"/>
    <property type="match status" value="1"/>
</dbReference>
<dbReference type="PANTHER" id="PTHR11727">
    <property type="entry name" value="DIMETHYLADENOSINE TRANSFERASE"/>
    <property type="match status" value="1"/>
</dbReference>
<evidence type="ECO:0000256" key="2">
    <source>
        <dbReference type="ARBA" id="ARBA00022552"/>
    </source>
</evidence>
<dbReference type="InterPro" id="IPR001737">
    <property type="entry name" value="KsgA/Erm"/>
</dbReference>
<dbReference type="RefSeq" id="WP_182415089.1">
    <property type="nucleotide sequence ID" value="NZ_CP055153.1"/>
</dbReference>
<organism evidence="10 11">
    <name type="scientific">Adhaeribacter radiodurans</name>
    <dbReference type="NCBI Taxonomy" id="2745197"/>
    <lineage>
        <taxon>Bacteria</taxon>
        <taxon>Pseudomonadati</taxon>
        <taxon>Bacteroidota</taxon>
        <taxon>Cytophagia</taxon>
        <taxon>Cytophagales</taxon>
        <taxon>Hymenobacteraceae</taxon>
        <taxon>Adhaeribacter</taxon>
    </lineage>
</organism>
<keyword evidence="5 7" id="KW-0949">S-adenosyl-L-methionine</keyword>
<dbReference type="GO" id="GO:0052908">
    <property type="term" value="F:16S rRNA (adenine(1518)-N(6)/adenine(1519)-N(6))-dimethyltransferase activity"/>
    <property type="evidence" value="ECO:0007669"/>
    <property type="project" value="UniProtKB-EC"/>
</dbReference>
<comment type="function">
    <text evidence="7">Specifically dimethylates two adjacent adenosines (A1518 and A1519) in the loop of a conserved hairpin near the 3'-end of 16S rRNA in the 30S particle. May play a critical role in biogenesis of 30S subunits.</text>
</comment>
<feature type="domain" description="Ribosomal RNA adenine methylase transferase N-terminal" evidence="9">
    <location>
        <begin position="20"/>
        <end position="191"/>
    </location>
</feature>
<dbReference type="GO" id="GO:0005829">
    <property type="term" value="C:cytosol"/>
    <property type="evidence" value="ECO:0007669"/>
    <property type="project" value="TreeGrafter"/>
</dbReference>
<sequence>MKKVNPKKHLGQHFLTDENIAARIVEQLTLPSGVNEVLEIGPGMGVLTKYLVQHSDYQTTIIDIDRESISYLKAHFPQLTDRIVEADFLRLDLSKLFPSKFSIIGNFPYNISSQIFFKVLDSRQQVAEVICMLQKEVAERIAAGPGSKVYGILSVLLQAFYTIEYKFTVGREVFDPPPQVLSGVITLVRNQVEQLPCNEKKFFEVVKLSFGTRRKTLRNCLRPYQLPEEITKEPIFDKRAEQLSVAEFVYLTQLVEANAS</sequence>
<reference evidence="10 11" key="2">
    <citation type="submission" date="2020-08" db="EMBL/GenBank/DDBJ databases">
        <title>Adhaeribacter dokdonensis sp. nov., isolated from the rhizosphere of Elymus tsukushiensis, a plant native to the Dokdo Islands, Republic of Korea.</title>
        <authorList>
            <person name="Ghim S.Y."/>
        </authorList>
    </citation>
    <scope>NUCLEOTIDE SEQUENCE [LARGE SCALE GENOMIC DNA]</scope>
    <source>
        <strain evidence="10 11">KUDC8001</strain>
    </source>
</reference>
<evidence type="ECO:0000256" key="7">
    <source>
        <dbReference type="HAMAP-Rule" id="MF_00607"/>
    </source>
</evidence>
<keyword evidence="1 7" id="KW-0963">Cytoplasm</keyword>
<feature type="binding site" evidence="7 8">
    <location>
        <position position="87"/>
    </location>
    <ligand>
        <name>S-adenosyl-L-methionine</name>
        <dbReference type="ChEBI" id="CHEBI:59789"/>
    </ligand>
</feature>
<dbReference type="SMART" id="SM00650">
    <property type="entry name" value="rADc"/>
    <property type="match status" value="1"/>
</dbReference>
<evidence type="ECO:0000313" key="11">
    <source>
        <dbReference type="Proteomes" id="UP000514509"/>
    </source>
</evidence>
<dbReference type="SUPFAM" id="SSF53335">
    <property type="entry name" value="S-adenosyl-L-methionine-dependent methyltransferases"/>
    <property type="match status" value="1"/>
</dbReference>
<evidence type="ECO:0000256" key="6">
    <source>
        <dbReference type="ARBA" id="ARBA00022884"/>
    </source>
</evidence>
<dbReference type="InterPro" id="IPR011530">
    <property type="entry name" value="rRNA_adenine_dimethylase"/>
</dbReference>
<evidence type="ECO:0000313" key="10">
    <source>
        <dbReference type="EMBL" id="QMU27899.1"/>
    </source>
</evidence>
<dbReference type="EMBL" id="CP055153">
    <property type="protein sequence ID" value="QMU27899.1"/>
    <property type="molecule type" value="Genomic_DNA"/>
</dbReference>
<dbReference type="Gene3D" id="1.10.8.100">
    <property type="entry name" value="Ribosomal RNA adenine dimethylase-like, domain 2"/>
    <property type="match status" value="1"/>
</dbReference>
<keyword evidence="3 7" id="KW-0489">Methyltransferase</keyword>
<evidence type="ECO:0000256" key="8">
    <source>
        <dbReference type="PROSITE-ProRule" id="PRU01026"/>
    </source>
</evidence>
<reference evidence="10 11" key="1">
    <citation type="submission" date="2020-06" db="EMBL/GenBank/DDBJ databases">
        <authorList>
            <person name="Hwang Y.J."/>
        </authorList>
    </citation>
    <scope>NUCLEOTIDE SEQUENCE [LARGE SCALE GENOMIC DNA]</scope>
    <source>
        <strain evidence="10 11">KUDC8001</strain>
    </source>
</reference>
<dbReference type="AlphaFoldDB" id="A0A7L7L6A7"/>
<comment type="caution">
    <text evidence="7">Lacks conserved residue(s) required for the propagation of feature annotation.</text>
</comment>
<evidence type="ECO:0000256" key="1">
    <source>
        <dbReference type="ARBA" id="ARBA00022490"/>
    </source>
</evidence>
<dbReference type="Proteomes" id="UP000514509">
    <property type="component" value="Chromosome"/>
</dbReference>
<dbReference type="EC" id="2.1.1.182" evidence="7"/>
<dbReference type="InterPro" id="IPR020598">
    <property type="entry name" value="rRNA_Ade_methylase_Trfase_N"/>
</dbReference>
<evidence type="ECO:0000256" key="3">
    <source>
        <dbReference type="ARBA" id="ARBA00022603"/>
    </source>
</evidence>
<dbReference type="CDD" id="cd02440">
    <property type="entry name" value="AdoMet_MTases"/>
    <property type="match status" value="1"/>
</dbReference>
<feature type="binding site" evidence="7 8">
    <location>
        <position position="15"/>
    </location>
    <ligand>
        <name>S-adenosyl-L-methionine</name>
        <dbReference type="ChEBI" id="CHEBI:59789"/>
    </ligand>
</feature>
<keyword evidence="6 7" id="KW-0694">RNA-binding</keyword>
<keyword evidence="2 7" id="KW-0698">rRNA processing</keyword>
<dbReference type="InterPro" id="IPR023165">
    <property type="entry name" value="rRNA_Ade_diMease-like_C"/>
</dbReference>
<name>A0A7L7L6A7_9BACT</name>
<dbReference type="PANTHER" id="PTHR11727:SF7">
    <property type="entry name" value="DIMETHYLADENOSINE TRANSFERASE-RELATED"/>
    <property type="match status" value="1"/>
</dbReference>
<dbReference type="Gene3D" id="3.40.50.150">
    <property type="entry name" value="Vaccinia Virus protein VP39"/>
    <property type="match status" value="1"/>
</dbReference>
<dbReference type="InterPro" id="IPR029063">
    <property type="entry name" value="SAM-dependent_MTases_sf"/>
</dbReference>
<dbReference type="GO" id="GO:0003723">
    <property type="term" value="F:RNA binding"/>
    <property type="evidence" value="ECO:0007669"/>
    <property type="project" value="UniProtKB-UniRule"/>
</dbReference>
<evidence type="ECO:0000256" key="4">
    <source>
        <dbReference type="ARBA" id="ARBA00022679"/>
    </source>
</evidence>
<dbReference type="HAMAP" id="MF_00607">
    <property type="entry name" value="16SrRNA_methyltr_A"/>
    <property type="match status" value="1"/>
</dbReference>
<comment type="subcellular location">
    <subcellularLocation>
        <location evidence="7">Cytoplasm</location>
    </subcellularLocation>
</comment>